<dbReference type="InterPro" id="IPR042095">
    <property type="entry name" value="SUMF_sf"/>
</dbReference>
<dbReference type="SUPFAM" id="SSF56436">
    <property type="entry name" value="C-type lectin-like"/>
    <property type="match status" value="1"/>
</dbReference>
<dbReference type="GO" id="GO:0120147">
    <property type="term" value="F:formylglycine-generating oxidase activity"/>
    <property type="evidence" value="ECO:0007669"/>
    <property type="project" value="TreeGrafter"/>
</dbReference>
<dbReference type="PANTHER" id="PTHR23150:SF19">
    <property type="entry name" value="FORMYLGLYCINE-GENERATING ENZYME"/>
    <property type="match status" value="1"/>
</dbReference>
<dbReference type="InterPro" id="IPR005532">
    <property type="entry name" value="SUMF_dom"/>
</dbReference>
<keyword evidence="2" id="KW-0418">Kinase</keyword>
<keyword evidence="3" id="KW-1185">Reference proteome</keyword>
<dbReference type="InterPro" id="IPR051043">
    <property type="entry name" value="Sulfatase_Mod_Factor_Kinase"/>
</dbReference>
<dbReference type="EMBL" id="CAAHFG010000003">
    <property type="protein sequence ID" value="VGO16043.1"/>
    <property type="molecule type" value="Genomic_DNA"/>
</dbReference>
<keyword evidence="2" id="KW-0808">Transferase</keyword>
<accession>A0A6C2U896</accession>
<protein>
    <submittedName>
        <fullName evidence="2">Serine/threonine-protein kinase pkn1</fullName>
    </submittedName>
</protein>
<dbReference type="AlphaFoldDB" id="A0A6C2U896"/>
<dbReference type="Proteomes" id="UP000366872">
    <property type="component" value="Unassembled WGS sequence"/>
</dbReference>
<dbReference type="InterPro" id="IPR016187">
    <property type="entry name" value="CTDL_fold"/>
</dbReference>
<evidence type="ECO:0000313" key="2">
    <source>
        <dbReference type="EMBL" id="VGO16043.1"/>
    </source>
</evidence>
<gene>
    <name evidence="2" type="primary">pkn1_3</name>
    <name evidence="2" type="ORF">PDESU_04633</name>
</gene>
<feature type="domain" description="Sulfatase-modifying factor enzyme-like" evidence="1">
    <location>
        <begin position="33"/>
        <end position="317"/>
    </location>
</feature>
<dbReference type="Gene3D" id="3.90.1580.10">
    <property type="entry name" value="paralog of FGE (formylglycine-generating enzyme)"/>
    <property type="match status" value="1"/>
</dbReference>
<evidence type="ECO:0000313" key="3">
    <source>
        <dbReference type="Proteomes" id="UP000366872"/>
    </source>
</evidence>
<proteinExistence type="predicted"/>
<evidence type="ECO:0000259" key="1">
    <source>
        <dbReference type="Pfam" id="PF03781"/>
    </source>
</evidence>
<reference evidence="2 3" key="1">
    <citation type="submission" date="2019-04" db="EMBL/GenBank/DDBJ databases">
        <authorList>
            <person name="Van Vliet M D."/>
        </authorList>
    </citation>
    <scope>NUCLEOTIDE SEQUENCE [LARGE SCALE GENOMIC DNA]</scope>
    <source>
        <strain evidence="2 3">F1</strain>
    </source>
</reference>
<dbReference type="Pfam" id="PF03781">
    <property type="entry name" value="FGE-sulfatase"/>
    <property type="match status" value="1"/>
</dbReference>
<dbReference type="PANTHER" id="PTHR23150">
    <property type="entry name" value="SULFATASE MODIFYING FACTOR 1, 2"/>
    <property type="match status" value="1"/>
</dbReference>
<sequence>MGQGSCCTPGEKRCGCEDGHQGQPFARISTGSTDHMVRLEGGAFLMGTEDGIGYPDDGEGPIREVTLDPFLMDQYAVSNADFATFIEATGHQTDAQKFGYSYVFHLLLSPSQKRTLDMLGRTVMGLEWWYHVEGADWAHPFGPESDITGLENHPATHVSYRDALAYCAWAGKRLPTEAEVEYAARGGLVGKRHAWGDELMPGGKHMCNIFQGKFPEYNSGEDGFVGTAPVDAYEPNNYGLYNMAGNVWEWVFDWWSPDFHITGPRNNPIGPDSGERRVNRGGSYLCHDSYCNRYRVAARTSNTPDSSTGNLGFRCVRDVKSDD</sequence>
<dbReference type="GO" id="GO:0016301">
    <property type="term" value="F:kinase activity"/>
    <property type="evidence" value="ECO:0007669"/>
    <property type="project" value="UniProtKB-KW"/>
</dbReference>
<name>A0A6C2U896_PONDE</name>
<organism evidence="2 3">
    <name type="scientific">Pontiella desulfatans</name>
    <dbReference type="NCBI Taxonomy" id="2750659"/>
    <lineage>
        <taxon>Bacteria</taxon>
        <taxon>Pseudomonadati</taxon>
        <taxon>Kiritimatiellota</taxon>
        <taxon>Kiritimatiellia</taxon>
        <taxon>Kiritimatiellales</taxon>
        <taxon>Pontiellaceae</taxon>
        <taxon>Pontiella</taxon>
    </lineage>
</organism>